<evidence type="ECO:0000256" key="8">
    <source>
        <dbReference type="ARBA" id="ARBA00023242"/>
    </source>
</evidence>
<keyword evidence="5" id="KW-0479">Metal-binding</keyword>
<evidence type="ECO:0000256" key="7">
    <source>
        <dbReference type="ARBA" id="ARBA00022801"/>
    </source>
</evidence>
<feature type="region of interest" description="Disordered" evidence="9">
    <location>
        <begin position="573"/>
        <end position="592"/>
    </location>
</feature>
<comment type="cofactor">
    <cofactor evidence="1">
        <name>a divalent metal cation</name>
        <dbReference type="ChEBI" id="CHEBI:60240"/>
    </cofactor>
</comment>
<dbReference type="PANTHER" id="PTHR22930:SF269">
    <property type="entry name" value="NUCLEASE HARBI1-LIKE PROTEIN"/>
    <property type="match status" value="1"/>
</dbReference>
<feature type="domain" description="DNA endonuclease activator Ctp1 C-terminal" evidence="10">
    <location>
        <begin position="557"/>
        <end position="585"/>
    </location>
</feature>
<dbReference type="AlphaFoldDB" id="A0AAE1LM00"/>
<name>A0AAE1LM00_9NEOP</name>
<keyword evidence="7" id="KW-0378">Hydrolase</keyword>
<dbReference type="GO" id="GO:0006281">
    <property type="term" value="P:DNA repair"/>
    <property type="evidence" value="ECO:0007669"/>
    <property type="project" value="InterPro"/>
</dbReference>
<gene>
    <name evidence="12" type="ORF">KUF71_012736</name>
</gene>
<evidence type="ECO:0000259" key="10">
    <source>
        <dbReference type="Pfam" id="PF08573"/>
    </source>
</evidence>
<accession>A0AAE1LM00</accession>
<feature type="compositionally biased region" description="Polar residues" evidence="9">
    <location>
        <begin position="436"/>
        <end position="453"/>
    </location>
</feature>
<keyword evidence="8" id="KW-0539">Nucleus</keyword>
<comment type="similarity">
    <text evidence="3">Belongs to the HARBI1 family.</text>
</comment>
<dbReference type="GO" id="GO:0004518">
    <property type="term" value="F:nuclease activity"/>
    <property type="evidence" value="ECO:0007669"/>
    <property type="project" value="UniProtKB-KW"/>
</dbReference>
<reference evidence="12" key="2">
    <citation type="journal article" date="2023" name="BMC Genomics">
        <title>Pest status, molecular evolution, and epigenetic factors derived from the genome assembly of Frankliniella fusca, a thysanopteran phytovirus vector.</title>
        <authorList>
            <person name="Catto M.A."/>
            <person name="Labadie P.E."/>
            <person name="Jacobson A.L."/>
            <person name="Kennedy G.G."/>
            <person name="Srinivasan R."/>
            <person name="Hunt B.G."/>
        </authorList>
    </citation>
    <scope>NUCLEOTIDE SEQUENCE</scope>
    <source>
        <strain evidence="12">PL_HMW_Pooled</strain>
    </source>
</reference>
<organism evidence="12 13">
    <name type="scientific">Frankliniella fusca</name>
    <dbReference type="NCBI Taxonomy" id="407009"/>
    <lineage>
        <taxon>Eukaryota</taxon>
        <taxon>Metazoa</taxon>
        <taxon>Ecdysozoa</taxon>
        <taxon>Arthropoda</taxon>
        <taxon>Hexapoda</taxon>
        <taxon>Insecta</taxon>
        <taxon>Pterygota</taxon>
        <taxon>Neoptera</taxon>
        <taxon>Paraneoptera</taxon>
        <taxon>Thysanoptera</taxon>
        <taxon>Terebrantia</taxon>
        <taxon>Thripoidea</taxon>
        <taxon>Thripidae</taxon>
        <taxon>Frankliniella</taxon>
    </lineage>
</organism>
<dbReference type="Pfam" id="PF13359">
    <property type="entry name" value="DDE_Tnp_4"/>
    <property type="match status" value="1"/>
</dbReference>
<sequence>MVVAERLRHLLEWEEAPRRQRRWVVRPTFQMRSQWGAWYTKIPFMKEHDEELFFNFLRVTPAVFDELLAKVRPHLERRNIPSRIEPGERLALTLRYLASGDSQKSLSYEFLISPSTISGIVLETCNTLWDVLVGEVFIVPSAENFATIAHDFETIWNFPNAIGALDGRHCEIQNFPGQGTDYFNYQSYFSMVLLAMCDAKYKFTFVDIGGRGRRSDGGLFRHSALGRQFYAGEVQFPGPRTPPGWMQPLPHVIIGDEAFALNYHLMIPFGGNYLSDEKNIFNYRLSRARKVIENAFGIMTARFRILRRCLVASEPTVRAVISAVVVLHNYLVLNEENLPADRRRYLPEGFADHEQNGHRVPGRWRAEAGGRDDLLQPVRHPIGVAFGGEEERGYGREEAEVVQRQFCDYFLSPQGRVPIQEQAEAAFRNSGPAASPTDQLSGGRQTSSTQSISPILRSRASKPPCRQLFEAQVENNEKQHTATDKNPSVESEGIKFDAFRHKISPKTNVDNVKGPTSLLDFDYSKVLGKRRKALPGWTCDKCETYYEAAGLAMPEVNRCSRHRSVHKRLKSPKNFCPLEMPSRQEDMENTQE</sequence>
<dbReference type="Proteomes" id="UP001219518">
    <property type="component" value="Unassembled WGS sequence"/>
</dbReference>
<keyword evidence="13" id="KW-1185">Reference proteome</keyword>
<evidence type="ECO:0000256" key="4">
    <source>
        <dbReference type="ARBA" id="ARBA00022722"/>
    </source>
</evidence>
<evidence type="ECO:0000256" key="2">
    <source>
        <dbReference type="ARBA" id="ARBA00004123"/>
    </source>
</evidence>
<evidence type="ECO:0000313" key="13">
    <source>
        <dbReference type="Proteomes" id="UP001219518"/>
    </source>
</evidence>
<dbReference type="EMBL" id="JAHWGI010001195">
    <property type="protein sequence ID" value="KAK3924603.1"/>
    <property type="molecule type" value="Genomic_DNA"/>
</dbReference>
<dbReference type="GO" id="GO:0046872">
    <property type="term" value="F:metal ion binding"/>
    <property type="evidence" value="ECO:0007669"/>
    <property type="project" value="UniProtKB-KW"/>
</dbReference>
<dbReference type="InterPro" id="IPR027806">
    <property type="entry name" value="HARBI1_dom"/>
</dbReference>
<comment type="caution">
    <text evidence="12">The sequence shown here is derived from an EMBL/GenBank/DDBJ whole genome shotgun (WGS) entry which is preliminary data.</text>
</comment>
<keyword evidence="4" id="KW-0540">Nuclease</keyword>
<evidence type="ECO:0000256" key="1">
    <source>
        <dbReference type="ARBA" id="ARBA00001968"/>
    </source>
</evidence>
<keyword evidence="6" id="KW-0227">DNA damage</keyword>
<evidence type="ECO:0000256" key="6">
    <source>
        <dbReference type="ARBA" id="ARBA00022763"/>
    </source>
</evidence>
<dbReference type="PANTHER" id="PTHR22930">
    <property type="match status" value="1"/>
</dbReference>
<dbReference type="InterPro" id="IPR013882">
    <property type="entry name" value="Ctp1_C"/>
</dbReference>
<protein>
    <submittedName>
        <fullName evidence="12">Protein ANTAGONIST OF LIKE HETEROCHROMATIN PROTEIN 1</fullName>
    </submittedName>
</protein>
<feature type="domain" description="DDE Tnp4" evidence="11">
    <location>
        <begin position="165"/>
        <end position="329"/>
    </location>
</feature>
<evidence type="ECO:0000256" key="9">
    <source>
        <dbReference type="SAM" id="MobiDB-lite"/>
    </source>
</evidence>
<evidence type="ECO:0000256" key="3">
    <source>
        <dbReference type="ARBA" id="ARBA00006958"/>
    </source>
</evidence>
<reference evidence="12" key="1">
    <citation type="submission" date="2021-07" db="EMBL/GenBank/DDBJ databases">
        <authorList>
            <person name="Catto M.A."/>
            <person name="Jacobson A."/>
            <person name="Kennedy G."/>
            <person name="Labadie P."/>
            <person name="Hunt B.G."/>
            <person name="Srinivasan R."/>
        </authorList>
    </citation>
    <scope>NUCLEOTIDE SEQUENCE</scope>
    <source>
        <strain evidence="12">PL_HMW_Pooled</strain>
        <tissue evidence="12">Head</tissue>
    </source>
</reference>
<comment type="subcellular location">
    <subcellularLocation>
        <location evidence="2">Nucleus</location>
    </subcellularLocation>
</comment>
<proteinExistence type="inferred from homology"/>
<evidence type="ECO:0000313" key="12">
    <source>
        <dbReference type="EMBL" id="KAK3924603.1"/>
    </source>
</evidence>
<dbReference type="InterPro" id="IPR045249">
    <property type="entry name" value="HARBI1-like"/>
</dbReference>
<evidence type="ECO:0000256" key="5">
    <source>
        <dbReference type="ARBA" id="ARBA00022723"/>
    </source>
</evidence>
<dbReference type="Pfam" id="PF08573">
    <property type="entry name" value="SAE2"/>
    <property type="match status" value="1"/>
</dbReference>
<dbReference type="GO" id="GO:0016787">
    <property type="term" value="F:hydrolase activity"/>
    <property type="evidence" value="ECO:0007669"/>
    <property type="project" value="UniProtKB-KW"/>
</dbReference>
<evidence type="ECO:0000259" key="11">
    <source>
        <dbReference type="Pfam" id="PF13359"/>
    </source>
</evidence>
<feature type="region of interest" description="Disordered" evidence="9">
    <location>
        <begin position="427"/>
        <end position="457"/>
    </location>
</feature>
<dbReference type="GO" id="GO:0005634">
    <property type="term" value="C:nucleus"/>
    <property type="evidence" value="ECO:0007669"/>
    <property type="project" value="UniProtKB-SubCell"/>
</dbReference>